<feature type="transmembrane region" description="Helical" evidence="8">
    <location>
        <begin position="353"/>
        <end position="373"/>
    </location>
</feature>
<comment type="subcellular location">
    <subcellularLocation>
        <location evidence="1">Membrane</location>
        <topology evidence="1">Multi-pass membrane protein</topology>
    </subcellularLocation>
</comment>
<feature type="domain" description="Major facilitator superfamily (MFS) profile" evidence="9">
    <location>
        <begin position="24"/>
        <end position="469"/>
    </location>
</feature>
<evidence type="ECO:0000256" key="7">
    <source>
        <dbReference type="SAM" id="MobiDB-lite"/>
    </source>
</evidence>
<sequence>MKPIEQTERGIACSKFFVIPQRAIAAIMGFFAVVTGYTQRQGLSMAITQMVVPRNKSSSTDSIICPEDDSGTQDGGGGGGGGGGTYNWTEEEQGRTLSFFYLGYLVSHIPGGMMSDRFGFKWILNGGLICSVITTILVPVTVHLTEHIGLTVLRVIQGLAQGFLFPSLSVLVSHWVPKHERSILGAFVMGGGLIGNVMLFAFAGLILHSYEWPWVFYTFGIVGAIWCLTFALLCYNDPVTHPFIKPAEREYLVEQIGGHFNRTDLPPVPWAAIFTSSKVYALIIAQVGHDWGFYIMSTYLPKYYNDVLNINIKSNGFFATFPFIAMWISAVAQGFIADYLIRKNYLSITNVRKLIGTIAKIMPGIFLILASYAGCYKPLVIFFFTLALFTMGGFYASVKLTPIDLSPNYSGTIMAICNGSGAITGWVSPYLVGVMTPNATLEEWRGVFWLAFFVLLVTAVPYCIWESGEVQEWNDPNVYNENKRARKESKRQEKEAKKEAKRLEKEAKRLEKEAKSQQKQG</sequence>
<dbReference type="GO" id="GO:0006820">
    <property type="term" value="P:monoatomic anion transport"/>
    <property type="evidence" value="ECO:0007669"/>
    <property type="project" value="TreeGrafter"/>
</dbReference>
<dbReference type="CDD" id="cd14686">
    <property type="entry name" value="bZIP"/>
    <property type="match status" value="1"/>
</dbReference>
<feature type="transmembrane region" description="Helical" evidence="8">
    <location>
        <begin position="184"/>
        <end position="208"/>
    </location>
</feature>
<dbReference type="Pfam" id="PF07690">
    <property type="entry name" value="MFS_1"/>
    <property type="match status" value="1"/>
</dbReference>
<name>A0A1A9UQA2_GLOAU</name>
<evidence type="ECO:0000256" key="6">
    <source>
        <dbReference type="ARBA" id="ARBA00023136"/>
    </source>
</evidence>
<evidence type="ECO:0000256" key="2">
    <source>
        <dbReference type="ARBA" id="ARBA00022448"/>
    </source>
</evidence>
<dbReference type="InterPro" id="IPR011701">
    <property type="entry name" value="MFS"/>
</dbReference>
<feature type="region of interest" description="Disordered" evidence="7">
    <location>
        <begin position="482"/>
        <end position="521"/>
    </location>
</feature>
<evidence type="ECO:0000256" key="5">
    <source>
        <dbReference type="ARBA" id="ARBA00022989"/>
    </source>
</evidence>
<dbReference type="FunFam" id="1.20.1250.20:FF:000423">
    <property type="entry name" value="Putative inorganic phosphate cotransporter-like Protein"/>
    <property type="match status" value="1"/>
</dbReference>
<evidence type="ECO:0000313" key="11">
    <source>
        <dbReference type="Proteomes" id="UP000078200"/>
    </source>
</evidence>
<evidence type="ECO:0000256" key="3">
    <source>
        <dbReference type="ARBA" id="ARBA00022692"/>
    </source>
</evidence>
<evidence type="ECO:0000313" key="10">
    <source>
        <dbReference type="EnsemblMetazoa" id="GAUT011925-PA"/>
    </source>
</evidence>
<dbReference type="InterPro" id="IPR020846">
    <property type="entry name" value="MFS_dom"/>
</dbReference>
<dbReference type="PROSITE" id="PS50850">
    <property type="entry name" value="MFS"/>
    <property type="match status" value="1"/>
</dbReference>
<keyword evidence="5 8" id="KW-1133">Transmembrane helix</keyword>
<dbReference type="InterPro" id="IPR036259">
    <property type="entry name" value="MFS_trans_sf"/>
</dbReference>
<feature type="compositionally biased region" description="Basic and acidic residues" evidence="7">
    <location>
        <begin position="490"/>
        <end position="521"/>
    </location>
</feature>
<feature type="compositionally biased region" description="Gly residues" evidence="7">
    <location>
        <begin position="73"/>
        <end position="85"/>
    </location>
</feature>
<dbReference type="Gene3D" id="1.20.1250.20">
    <property type="entry name" value="MFS general substrate transporter like domains"/>
    <property type="match status" value="2"/>
</dbReference>
<dbReference type="PANTHER" id="PTHR11662">
    <property type="entry name" value="SOLUTE CARRIER FAMILY 17"/>
    <property type="match status" value="1"/>
</dbReference>
<dbReference type="GO" id="GO:0016020">
    <property type="term" value="C:membrane"/>
    <property type="evidence" value="ECO:0007669"/>
    <property type="project" value="UniProtKB-SubCell"/>
</dbReference>
<feature type="transmembrane region" description="Helical" evidence="8">
    <location>
        <begin position="317"/>
        <end position="341"/>
    </location>
</feature>
<feature type="transmembrane region" description="Helical" evidence="8">
    <location>
        <begin position="214"/>
        <end position="235"/>
    </location>
</feature>
<dbReference type="STRING" id="7395.A0A1A9UQA2"/>
<dbReference type="CDD" id="cd17318">
    <property type="entry name" value="MFS_SLC17"/>
    <property type="match status" value="1"/>
</dbReference>
<dbReference type="SUPFAM" id="SSF103473">
    <property type="entry name" value="MFS general substrate transporter"/>
    <property type="match status" value="1"/>
</dbReference>
<proteinExistence type="predicted"/>
<evidence type="ECO:0000256" key="4">
    <source>
        <dbReference type="ARBA" id="ARBA00022847"/>
    </source>
</evidence>
<feature type="transmembrane region" description="Helical" evidence="8">
    <location>
        <begin position="379"/>
        <end position="397"/>
    </location>
</feature>
<evidence type="ECO:0000259" key="9">
    <source>
        <dbReference type="PROSITE" id="PS50850"/>
    </source>
</evidence>
<dbReference type="Proteomes" id="UP000078200">
    <property type="component" value="Unassembled WGS sequence"/>
</dbReference>
<keyword evidence="6 8" id="KW-0472">Membrane</keyword>
<dbReference type="PANTHER" id="PTHR11662:SF415">
    <property type="entry name" value="AT30085P-RELATED"/>
    <property type="match status" value="1"/>
</dbReference>
<feature type="region of interest" description="Disordered" evidence="7">
    <location>
        <begin position="58"/>
        <end position="86"/>
    </location>
</feature>
<evidence type="ECO:0000256" key="1">
    <source>
        <dbReference type="ARBA" id="ARBA00004141"/>
    </source>
</evidence>
<dbReference type="InterPro" id="IPR050382">
    <property type="entry name" value="MFS_Na/Anion_cotransporter"/>
</dbReference>
<dbReference type="FunFam" id="1.20.1250.20:FF:000003">
    <property type="entry name" value="Solute carrier family 17 member 3"/>
    <property type="match status" value="1"/>
</dbReference>
<keyword evidence="4" id="KW-0769">Symport</keyword>
<reference evidence="10" key="1">
    <citation type="submission" date="2020-05" db="UniProtKB">
        <authorList>
            <consortium name="EnsemblMetazoa"/>
        </authorList>
    </citation>
    <scope>IDENTIFICATION</scope>
    <source>
        <strain evidence="10">TTRI</strain>
    </source>
</reference>
<feature type="transmembrane region" description="Helical" evidence="8">
    <location>
        <begin position="447"/>
        <end position="465"/>
    </location>
</feature>
<keyword evidence="11" id="KW-1185">Reference proteome</keyword>
<organism evidence="10 11">
    <name type="scientific">Glossina austeni</name>
    <name type="common">Savannah tsetse fly</name>
    <dbReference type="NCBI Taxonomy" id="7395"/>
    <lineage>
        <taxon>Eukaryota</taxon>
        <taxon>Metazoa</taxon>
        <taxon>Ecdysozoa</taxon>
        <taxon>Arthropoda</taxon>
        <taxon>Hexapoda</taxon>
        <taxon>Insecta</taxon>
        <taxon>Pterygota</taxon>
        <taxon>Neoptera</taxon>
        <taxon>Endopterygota</taxon>
        <taxon>Diptera</taxon>
        <taxon>Brachycera</taxon>
        <taxon>Muscomorpha</taxon>
        <taxon>Hippoboscoidea</taxon>
        <taxon>Glossinidae</taxon>
        <taxon>Glossina</taxon>
    </lineage>
</organism>
<evidence type="ECO:0000256" key="8">
    <source>
        <dbReference type="SAM" id="Phobius"/>
    </source>
</evidence>
<dbReference type="VEuPathDB" id="VectorBase:GAUT011925"/>
<keyword evidence="3 8" id="KW-0812">Transmembrane</keyword>
<keyword evidence="2" id="KW-0813">Transport</keyword>
<feature type="transmembrane region" description="Helical" evidence="8">
    <location>
        <begin position="409"/>
        <end position="427"/>
    </location>
</feature>
<dbReference type="EnsemblMetazoa" id="GAUT011925-RA">
    <property type="protein sequence ID" value="GAUT011925-PA"/>
    <property type="gene ID" value="GAUT011925"/>
</dbReference>
<accession>A0A1A9UQA2</accession>
<feature type="transmembrane region" description="Helical" evidence="8">
    <location>
        <begin position="148"/>
        <end position="172"/>
    </location>
</feature>
<feature type="transmembrane region" description="Helical" evidence="8">
    <location>
        <begin position="122"/>
        <end position="142"/>
    </location>
</feature>
<dbReference type="AlphaFoldDB" id="A0A1A9UQA2"/>
<dbReference type="GO" id="GO:0015293">
    <property type="term" value="F:symporter activity"/>
    <property type="evidence" value="ECO:0007669"/>
    <property type="project" value="UniProtKB-KW"/>
</dbReference>
<protein>
    <recommendedName>
        <fullName evidence="9">Major facilitator superfamily (MFS) profile domain-containing protein</fullName>
    </recommendedName>
</protein>